<name>A0A1F7ULM9_9BACT</name>
<gene>
    <name evidence="1" type="ORF">A3J43_00970</name>
</gene>
<dbReference type="STRING" id="1802397.A3J43_00970"/>
<proteinExistence type="predicted"/>
<evidence type="ECO:0008006" key="3">
    <source>
        <dbReference type="Google" id="ProtNLM"/>
    </source>
</evidence>
<reference evidence="1 2" key="1">
    <citation type="journal article" date="2016" name="Nat. Commun.">
        <title>Thousands of microbial genomes shed light on interconnected biogeochemical processes in an aquifer system.</title>
        <authorList>
            <person name="Anantharaman K."/>
            <person name="Brown C.T."/>
            <person name="Hug L.A."/>
            <person name="Sharon I."/>
            <person name="Castelle C.J."/>
            <person name="Probst A.J."/>
            <person name="Thomas B.C."/>
            <person name="Singh A."/>
            <person name="Wilkins M.J."/>
            <person name="Karaoz U."/>
            <person name="Brodie E.L."/>
            <person name="Williams K.H."/>
            <person name="Hubbard S.S."/>
            <person name="Banfield J.F."/>
        </authorList>
    </citation>
    <scope>NUCLEOTIDE SEQUENCE [LARGE SCALE GENOMIC DNA]</scope>
</reference>
<dbReference type="AlphaFoldDB" id="A0A1F7ULM9"/>
<evidence type="ECO:0000313" key="2">
    <source>
        <dbReference type="Proteomes" id="UP000176604"/>
    </source>
</evidence>
<comment type="caution">
    <text evidence="1">The sequence shown here is derived from an EMBL/GenBank/DDBJ whole genome shotgun (WGS) entry which is preliminary data.</text>
</comment>
<dbReference type="Proteomes" id="UP000176604">
    <property type="component" value="Unassembled WGS sequence"/>
</dbReference>
<evidence type="ECO:0000313" key="1">
    <source>
        <dbReference type="EMBL" id="OGL78597.1"/>
    </source>
</evidence>
<protein>
    <recommendedName>
        <fullName evidence="3">3D domain-containing protein</fullName>
    </recommendedName>
</protein>
<dbReference type="CDD" id="cd22784">
    <property type="entry name" value="DPBB_MltA_YuiC-like"/>
    <property type="match status" value="1"/>
</dbReference>
<organism evidence="1 2">
    <name type="scientific">Candidatus Uhrbacteria bacterium RIFCSPHIGHO2_12_FULL_54_23</name>
    <dbReference type="NCBI Taxonomy" id="1802397"/>
    <lineage>
        <taxon>Bacteria</taxon>
        <taxon>Candidatus Uhriibacteriota</taxon>
    </lineage>
</organism>
<accession>A0A1F7ULM9</accession>
<sequence length="102" mass="11716">MTEDLRPRHTRTVVITAYSSTPDQTDDTPFITANGMRVRDGIIAANFLRFGTQVKIPALFGDKVFYVTDRMHERFADRVDVWMESREEAVQFGVKVATIEVY</sequence>
<dbReference type="EMBL" id="MGEF01000028">
    <property type="protein sequence ID" value="OGL78597.1"/>
    <property type="molecule type" value="Genomic_DNA"/>
</dbReference>